<dbReference type="EMBL" id="PDEA01000001">
    <property type="protein sequence ID" value="PEH89194.1"/>
    <property type="molecule type" value="Genomic_DNA"/>
</dbReference>
<evidence type="ECO:0000259" key="10">
    <source>
        <dbReference type="PROSITE" id="PS50929"/>
    </source>
</evidence>
<reference evidence="12" key="1">
    <citation type="submission" date="2017-09" db="EMBL/GenBank/DDBJ databases">
        <title>FDA dAtabase for Regulatory Grade micrObial Sequences (FDA-ARGOS): Supporting development and validation of Infectious Disease Dx tests.</title>
        <authorList>
            <person name="Minogue T."/>
            <person name="Wolcott M."/>
            <person name="Wasieloski L."/>
            <person name="Aguilar W."/>
            <person name="Moore D."/>
            <person name="Tallon L."/>
            <person name="Sadzewicz L."/>
            <person name="Ott S."/>
            <person name="Zhao X."/>
            <person name="Nagaraj S."/>
            <person name="Vavikolanu K."/>
            <person name="Aluvathingal J."/>
            <person name="Nadendla S."/>
            <person name="Sichtig H."/>
        </authorList>
    </citation>
    <scope>NUCLEOTIDE SEQUENCE [LARGE SCALE GENOMIC DNA]</scope>
    <source>
        <strain evidence="12">FDAARGOS_394</strain>
    </source>
</reference>
<comment type="subcellular location">
    <subcellularLocation>
        <location evidence="1">Cell membrane</location>
        <topology evidence="1">Multi-pass membrane protein</topology>
    </subcellularLocation>
</comment>
<dbReference type="InterPro" id="IPR011527">
    <property type="entry name" value="ABC1_TM_dom"/>
</dbReference>
<dbReference type="STRING" id="1219032.GCA_001515545_01333"/>
<dbReference type="Pfam" id="PF00005">
    <property type="entry name" value="ABC_tran"/>
    <property type="match status" value="1"/>
</dbReference>
<evidence type="ECO:0000256" key="4">
    <source>
        <dbReference type="ARBA" id="ARBA00022741"/>
    </source>
</evidence>
<dbReference type="SUPFAM" id="SSF90123">
    <property type="entry name" value="ABC transporter transmembrane region"/>
    <property type="match status" value="1"/>
</dbReference>
<keyword evidence="2" id="KW-1003">Cell membrane</keyword>
<evidence type="ECO:0000313" key="12">
    <source>
        <dbReference type="Proteomes" id="UP000220246"/>
    </source>
</evidence>
<feature type="domain" description="ABC transmembrane type-1" evidence="10">
    <location>
        <begin position="175"/>
        <end position="453"/>
    </location>
</feature>
<name>A0A2A7UVE6_COMTR</name>
<organism evidence="11 12">
    <name type="scientific">Comamonas terrigena</name>
    <dbReference type="NCBI Taxonomy" id="32013"/>
    <lineage>
        <taxon>Bacteria</taxon>
        <taxon>Pseudomonadati</taxon>
        <taxon>Pseudomonadota</taxon>
        <taxon>Betaproteobacteria</taxon>
        <taxon>Burkholderiales</taxon>
        <taxon>Comamonadaceae</taxon>
        <taxon>Comamonas</taxon>
    </lineage>
</organism>
<dbReference type="InterPro" id="IPR036640">
    <property type="entry name" value="ABC1_TM_sf"/>
</dbReference>
<dbReference type="GO" id="GO:0016887">
    <property type="term" value="F:ATP hydrolysis activity"/>
    <property type="evidence" value="ECO:0007669"/>
    <property type="project" value="InterPro"/>
</dbReference>
<dbReference type="InterPro" id="IPR039421">
    <property type="entry name" value="Type_1_exporter"/>
</dbReference>
<evidence type="ECO:0000256" key="8">
    <source>
        <dbReference type="SAM" id="Phobius"/>
    </source>
</evidence>
<evidence type="ECO:0000256" key="6">
    <source>
        <dbReference type="ARBA" id="ARBA00022989"/>
    </source>
</evidence>
<keyword evidence="12" id="KW-1185">Reference proteome</keyword>
<dbReference type="PROSITE" id="PS50929">
    <property type="entry name" value="ABC_TM1F"/>
    <property type="match status" value="1"/>
</dbReference>
<accession>A0A2A7UVE6</accession>
<dbReference type="PANTHER" id="PTHR24221">
    <property type="entry name" value="ATP-BINDING CASSETTE SUB-FAMILY B"/>
    <property type="match status" value="1"/>
</dbReference>
<comment type="caution">
    <text evidence="11">The sequence shown here is derived from an EMBL/GenBank/DDBJ whole genome shotgun (WGS) entry which is preliminary data.</text>
</comment>
<feature type="domain" description="ABC transporter" evidence="9">
    <location>
        <begin position="487"/>
        <end position="723"/>
    </location>
</feature>
<dbReference type="Proteomes" id="UP000220246">
    <property type="component" value="Unassembled WGS sequence"/>
</dbReference>
<evidence type="ECO:0000256" key="7">
    <source>
        <dbReference type="ARBA" id="ARBA00023136"/>
    </source>
</evidence>
<proteinExistence type="predicted"/>
<feature type="transmembrane region" description="Helical" evidence="8">
    <location>
        <begin position="171"/>
        <end position="197"/>
    </location>
</feature>
<dbReference type="SMART" id="SM00382">
    <property type="entry name" value="AAA"/>
    <property type="match status" value="1"/>
</dbReference>
<feature type="transmembrane region" description="Helical" evidence="8">
    <location>
        <begin position="286"/>
        <end position="306"/>
    </location>
</feature>
<dbReference type="Gene3D" id="1.20.1560.10">
    <property type="entry name" value="ABC transporter type 1, transmembrane domain"/>
    <property type="match status" value="1"/>
</dbReference>
<dbReference type="GO" id="GO:0034040">
    <property type="term" value="F:ATPase-coupled lipid transmembrane transporter activity"/>
    <property type="evidence" value="ECO:0007669"/>
    <property type="project" value="TreeGrafter"/>
</dbReference>
<keyword evidence="5 11" id="KW-0067">ATP-binding</keyword>
<dbReference type="InterPro" id="IPR003439">
    <property type="entry name" value="ABC_transporter-like_ATP-bd"/>
</dbReference>
<keyword evidence="6 8" id="KW-1133">Transmembrane helix</keyword>
<keyword evidence="3 8" id="KW-0812">Transmembrane</keyword>
<evidence type="ECO:0000256" key="2">
    <source>
        <dbReference type="ARBA" id="ARBA00022475"/>
    </source>
</evidence>
<dbReference type="InterPro" id="IPR017871">
    <property type="entry name" value="ABC_transporter-like_CS"/>
</dbReference>
<evidence type="ECO:0000259" key="9">
    <source>
        <dbReference type="PROSITE" id="PS50893"/>
    </source>
</evidence>
<dbReference type="AlphaFoldDB" id="A0A2A7UVE6"/>
<dbReference type="Pfam" id="PF00664">
    <property type="entry name" value="ABC_membrane"/>
    <property type="match status" value="1"/>
</dbReference>
<gene>
    <name evidence="11" type="ORF">CRM82_11830</name>
</gene>
<dbReference type="GO" id="GO:0005524">
    <property type="term" value="F:ATP binding"/>
    <property type="evidence" value="ECO:0007669"/>
    <property type="project" value="UniProtKB-KW"/>
</dbReference>
<feature type="transmembrane region" description="Helical" evidence="8">
    <location>
        <begin position="312"/>
        <end position="330"/>
    </location>
</feature>
<evidence type="ECO:0000313" key="11">
    <source>
        <dbReference type="EMBL" id="PEH89194.1"/>
    </source>
</evidence>
<sequence>MVRRACGHPDAAARNHNHCPMKPVSLTELQDLLGKLRISFNPGALAQAHAHVLHTAAEARPLYQLRKLLADAGLKDIQVTILPWRRLDPRRLPALIWEQEHWWLAERQANGQLLLSRAGTTARECPEDALHDAHVIWLRGQPQSQAGDTSQPQGNPALRLVLHELLRERGWIARVVVATLMVNLLSIPTSIFAMQVYDRVIPTMAYATLATLSVGMLLMIGLDWLLKTLRAHILDSVASGADQRLSQQVYEHLLRLQLDQQPRSLGSLAAQVGALDSVRQFFSSTIIFGLVDLPFALLFIALIGVIGGHIGWVYAALLPVAVLLGLYTRLRLRRLTHQQMLRSNERQGLLVDTIRGAETIRASNAGWRFAQDWQTLSQSIAGYSIQQKALAHFSGTTTGSLSTLAYVAAIVVGVWQVEAGNLTMGGMIACSILGGRVIAPIAQGVQYLVHWQQVSESLQMVNRLLTLTPERRVEQTLLMPDRLPDALAVEQLRFAFPGSPLQLLNIPKLHVRSGERVLLLGPVGGGKSTLLKVLAGLYRPSEGRVRLGDADLWEIDPQIVSAQVGYLPQNVQLFKGTLRSNLALSGAVSDSTMLETVSALGLDQIAAGSPQGMDMEISEGGEGLSGGQRQLVGMARVLMARPRVWLLDEPTASLDGDAEARVWQQLKAQLQPEDILIVSTHRPMTAIGLATRVIVLQQGEISRDGRPDQVIPGLMARAAGAAHAAPAPHATTVRLEQVQVTTARQALPAFPAQTPTIRPDTAKAQE</sequence>
<dbReference type="Gene3D" id="3.40.50.300">
    <property type="entry name" value="P-loop containing nucleotide triphosphate hydrolases"/>
    <property type="match status" value="1"/>
</dbReference>
<keyword evidence="4" id="KW-0547">Nucleotide-binding</keyword>
<evidence type="ECO:0000256" key="5">
    <source>
        <dbReference type="ARBA" id="ARBA00022840"/>
    </source>
</evidence>
<evidence type="ECO:0000256" key="1">
    <source>
        <dbReference type="ARBA" id="ARBA00004651"/>
    </source>
</evidence>
<dbReference type="GO" id="GO:0140359">
    <property type="term" value="F:ABC-type transporter activity"/>
    <property type="evidence" value="ECO:0007669"/>
    <property type="project" value="InterPro"/>
</dbReference>
<dbReference type="GO" id="GO:0005886">
    <property type="term" value="C:plasma membrane"/>
    <property type="evidence" value="ECO:0007669"/>
    <property type="project" value="UniProtKB-SubCell"/>
</dbReference>
<dbReference type="PROSITE" id="PS50893">
    <property type="entry name" value="ABC_TRANSPORTER_2"/>
    <property type="match status" value="1"/>
</dbReference>
<dbReference type="SUPFAM" id="SSF52540">
    <property type="entry name" value="P-loop containing nucleoside triphosphate hydrolases"/>
    <property type="match status" value="1"/>
</dbReference>
<dbReference type="PANTHER" id="PTHR24221:SF248">
    <property type="entry name" value="ABC TRANSPORTER TRANSMEMBRANE REGION"/>
    <property type="match status" value="1"/>
</dbReference>
<protein>
    <submittedName>
        <fullName evidence="11">ABC transporter ATP-binding protein</fullName>
    </submittedName>
</protein>
<dbReference type="InterPro" id="IPR003593">
    <property type="entry name" value="AAA+_ATPase"/>
</dbReference>
<dbReference type="OrthoDB" id="8554730at2"/>
<dbReference type="PROSITE" id="PS00211">
    <property type="entry name" value="ABC_TRANSPORTER_1"/>
    <property type="match status" value="1"/>
</dbReference>
<dbReference type="InterPro" id="IPR027417">
    <property type="entry name" value="P-loop_NTPase"/>
</dbReference>
<evidence type="ECO:0000256" key="3">
    <source>
        <dbReference type="ARBA" id="ARBA00022692"/>
    </source>
</evidence>
<feature type="transmembrane region" description="Helical" evidence="8">
    <location>
        <begin position="203"/>
        <end position="226"/>
    </location>
</feature>
<keyword evidence="7 8" id="KW-0472">Membrane</keyword>